<feature type="domain" description="Glycosyl transferase family 1" evidence="1">
    <location>
        <begin position="164"/>
        <end position="328"/>
    </location>
</feature>
<dbReference type="RefSeq" id="WP_013681356.1">
    <property type="nucleotide sequence ID" value="NC_015318.1"/>
</dbReference>
<dbReference type="InterPro" id="IPR001296">
    <property type="entry name" value="Glyco_trans_1"/>
</dbReference>
<name>F2LTI7_HIPMA</name>
<reference evidence="3 4" key="1">
    <citation type="journal article" date="2011" name="Stand. Genomic Sci.">
        <title>Complete genome sequence of the thermophilic sulfur-reducer Hippea maritima type strain (MH(2)).</title>
        <authorList>
            <person name="Huntemann M."/>
            <person name="Lu M."/>
            <person name="Nolan M."/>
            <person name="Lapidus A."/>
            <person name="Lucas S."/>
            <person name="Hammon N."/>
            <person name="Deshpande S."/>
            <person name="Cheng J.F."/>
            <person name="Tapia R."/>
            <person name="Han C."/>
            <person name="Goodwin L."/>
            <person name="Pitluck S."/>
            <person name="Liolios K."/>
            <person name="Pagani I."/>
            <person name="Ivanova N."/>
            <person name="Ovchinikova G."/>
            <person name="Pati A."/>
            <person name="Chen A."/>
            <person name="Palaniappan K."/>
            <person name="Land M."/>
            <person name="Hauser L."/>
            <person name="Jeffries C.D."/>
            <person name="Detter J.C."/>
            <person name="Brambilla E.M."/>
            <person name="Rohde M."/>
            <person name="Spring S."/>
            <person name="Goker M."/>
            <person name="Woyke T."/>
            <person name="Bristow J."/>
            <person name="Eisen J.A."/>
            <person name="Markowitz V."/>
            <person name="Hugenholtz P."/>
            <person name="Kyrpides N.C."/>
            <person name="Klenk H.P."/>
            <person name="Mavromatis K."/>
        </authorList>
    </citation>
    <scope>NUCLEOTIDE SEQUENCE [LARGE SCALE GENOMIC DNA]</scope>
    <source>
        <strain evidence="4">ATCC 700847 / DSM 10411 / MH2</strain>
    </source>
</reference>
<dbReference type="STRING" id="760142.Hipma_0335"/>
<dbReference type="Pfam" id="PF13439">
    <property type="entry name" value="Glyco_transf_4"/>
    <property type="match status" value="1"/>
</dbReference>
<sequence>MKVLHVDTEKGFRGGEQQLLWLAEGLAQKGIDTAVACIEDKLYLRCSEAGIKTIKLSKSRVKNIKKLIKISDDFDIIHAHTSNAHTICALAKIFKNKPLIYTRRVDYKPKGDPITKFKYKITDKIICVARYVCEVLRHTIGIEELVVIHSSTNPLLEKMVDPEKVRNIKNQFKPLKIIGTATALTTQKNIPNLIEAAEIVLKRRSDVVFLVVGEGALKDKIRELIERKKMAEKFKLIGFKKDIENYIKAFDLFVLPSDFEGLSGAVLNAMLLKIPVVSTDAGGLSEVVFDKETGILVQRNNPEILAKAIETVLEDKDLRKKIVENAYRLVKENFSVDKMVEKYIKLYKELLEEKQ</sequence>
<protein>
    <submittedName>
        <fullName evidence="3">Glycosyl transferase group 1</fullName>
    </submittedName>
</protein>
<evidence type="ECO:0000259" key="2">
    <source>
        <dbReference type="Pfam" id="PF13439"/>
    </source>
</evidence>
<dbReference type="InParanoid" id="F2LTI7"/>
<dbReference type="KEGG" id="hmr:Hipma_0335"/>
<dbReference type="Proteomes" id="UP000008139">
    <property type="component" value="Chromosome"/>
</dbReference>
<dbReference type="OrthoDB" id="9806653at2"/>
<evidence type="ECO:0000259" key="1">
    <source>
        <dbReference type="Pfam" id="PF00534"/>
    </source>
</evidence>
<keyword evidence="4" id="KW-1185">Reference proteome</keyword>
<feature type="domain" description="Glycosyltransferase subfamily 4-like N-terminal" evidence="2">
    <location>
        <begin position="14"/>
        <end position="149"/>
    </location>
</feature>
<dbReference type="AlphaFoldDB" id="F2LTI7"/>
<dbReference type="eggNOG" id="COG0438">
    <property type="taxonomic scope" value="Bacteria"/>
</dbReference>
<dbReference type="GO" id="GO:0016757">
    <property type="term" value="F:glycosyltransferase activity"/>
    <property type="evidence" value="ECO:0007669"/>
    <property type="project" value="InterPro"/>
</dbReference>
<dbReference type="CDD" id="cd03801">
    <property type="entry name" value="GT4_PimA-like"/>
    <property type="match status" value="1"/>
</dbReference>
<accession>F2LTI7</accession>
<dbReference type="InterPro" id="IPR028098">
    <property type="entry name" value="Glyco_trans_4-like_N"/>
</dbReference>
<dbReference type="PANTHER" id="PTHR12526:SF630">
    <property type="entry name" value="GLYCOSYLTRANSFERASE"/>
    <property type="match status" value="1"/>
</dbReference>
<evidence type="ECO:0000313" key="3">
    <source>
        <dbReference type="EMBL" id="AEA33312.1"/>
    </source>
</evidence>
<dbReference type="Pfam" id="PF00534">
    <property type="entry name" value="Glycos_transf_1"/>
    <property type="match status" value="1"/>
</dbReference>
<dbReference type="SUPFAM" id="SSF53756">
    <property type="entry name" value="UDP-Glycosyltransferase/glycogen phosphorylase"/>
    <property type="match status" value="1"/>
</dbReference>
<evidence type="ECO:0000313" key="4">
    <source>
        <dbReference type="Proteomes" id="UP000008139"/>
    </source>
</evidence>
<proteinExistence type="predicted"/>
<gene>
    <name evidence="3" type="ordered locus">Hipma_0335</name>
</gene>
<dbReference type="Gene3D" id="3.40.50.2000">
    <property type="entry name" value="Glycogen Phosphorylase B"/>
    <property type="match status" value="2"/>
</dbReference>
<dbReference type="EMBL" id="CP002606">
    <property type="protein sequence ID" value="AEA33312.1"/>
    <property type="molecule type" value="Genomic_DNA"/>
</dbReference>
<organism evidence="3 4">
    <name type="scientific">Hippea maritima (strain ATCC 700847 / DSM 10411 / MH2)</name>
    <dbReference type="NCBI Taxonomy" id="760142"/>
    <lineage>
        <taxon>Bacteria</taxon>
        <taxon>Pseudomonadati</taxon>
        <taxon>Campylobacterota</taxon>
        <taxon>Desulfurellia</taxon>
        <taxon>Desulfurellales</taxon>
        <taxon>Hippeaceae</taxon>
        <taxon>Hippea</taxon>
    </lineage>
</organism>
<reference evidence="4" key="2">
    <citation type="submission" date="2011-03" db="EMBL/GenBank/DDBJ databases">
        <title>The complete genome of Hippea maritima DSM 10411.</title>
        <authorList>
            <consortium name="US DOE Joint Genome Institute (JGI-PGF)"/>
            <person name="Lucas S."/>
            <person name="Copeland A."/>
            <person name="Lapidus A."/>
            <person name="Bruce D."/>
            <person name="Goodwin L."/>
            <person name="Pitluck S."/>
            <person name="Peters L."/>
            <person name="Kyrpides N."/>
            <person name="Mavromatis K."/>
            <person name="Pagani I."/>
            <person name="Ivanova N."/>
            <person name="Mikhailova N."/>
            <person name="Lu M."/>
            <person name="Detter J.C."/>
            <person name="Tapia R."/>
            <person name="Han C."/>
            <person name="Land M."/>
            <person name="Hauser L."/>
            <person name="Markowitz V."/>
            <person name="Cheng J.-F."/>
            <person name="Hugenholtz P."/>
            <person name="Woyke T."/>
            <person name="Wu D."/>
            <person name="Spring S."/>
            <person name="Schroeder M."/>
            <person name="Brambilla E."/>
            <person name="Klenk H.-P."/>
            <person name="Eisen J.A."/>
        </authorList>
    </citation>
    <scope>NUCLEOTIDE SEQUENCE [LARGE SCALE GENOMIC DNA]</scope>
    <source>
        <strain evidence="4">ATCC 700847 / DSM 10411 / MH2</strain>
    </source>
</reference>
<dbReference type="PANTHER" id="PTHR12526">
    <property type="entry name" value="GLYCOSYLTRANSFERASE"/>
    <property type="match status" value="1"/>
</dbReference>
<dbReference type="HOGENOM" id="CLU_009583_0_4_7"/>
<keyword evidence="3" id="KW-0808">Transferase</keyword>